<name>A0AAX6HCP6_IRIPA</name>
<proteinExistence type="predicted"/>
<reference evidence="1" key="2">
    <citation type="submission" date="2023-04" db="EMBL/GenBank/DDBJ databases">
        <authorList>
            <person name="Bruccoleri R.E."/>
            <person name="Oakeley E.J."/>
            <person name="Faust A.-M."/>
            <person name="Dessus-Babus S."/>
            <person name="Altorfer M."/>
            <person name="Burckhardt D."/>
            <person name="Oertli M."/>
            <person name="Naumann U."/>
            <person name="Petersen F."/>
            <person name="Wong J."/>
        </authorList>
    </citation>
    <scope>NUCLEOTIDE SEQUENCE</scope>
    <source>
        <strain evidence="1">GSM-AAB239-AS_SAM_17_03QT</strain>
        <tissue evidence="1">Leaf</tissue>
    </source>
</reference>
<evidence type="ECO:0000313" key="2">
    <source>
        <dbReference type="Proteomes" id="UP001140949"/>
    </source>
</evidence>
<reference evidence="1" key="1">
    <citation type="journal article" date="2023" name="GigaByte">
        <title>Genome assembly of the bearded iris, Iris pallida Lam.</title>
        <authorList>
            <person name="Bruccoleri R.E."/>
            <person name="Oakeley E.J."/>
            <person name="Faust A.M.E."/>
            <person name="Altorfer M."/>
            <person name="Dessus-Babus S."/>
            <person name="Burckhardt D."/>
            <person name="Oertli M."/>
            <person name="Naumann U."/>
            <person name="Petersen F."/>
            <person name="Wong J."/>
        </authorList>
    </citation>
    <scope>NUCLEOTIDE SEQUENCE</scope>
    <source>
        <strain evidence="1">GSM-AAB239-AS_SAM_17_03QT</strain>
    </source>
</reference>
<dbReference type="PANTHER" id="PTHR33384:SF1">
    <property type="entry name" value="EXPRESSED PROTEIN"/>
    <property type="match status" value="1"/>
</dbReference>
<dbReference type="Proteomes" id="UP001140949">
    <property type="component" value="Unassembled WGS sequence"/>
</dbReference>
<gene>
    <name evidence="1" type="ORF">M6B38_318470</name>
</gene>
<dbReference type="PANTHER" id="PTHR33384">
    <property type="entry name" value="EXPRESSED PROTEIN"/>
    <property type="match status" value="1"/>
</dbReference>
<dbReference type="EMBL" id="JANAVB010010600">
    <property type="protein sequence ID" value="KAJ6838643.1"/>
    <property type="molecule type" value="Genomic_DNA"/>
</dbReference>
<protein>
    <submittedName>
        <fullName evidence="1">Uncharacterized protein</fullName>
    </submittedName>
</protein>
<sequence length="159" mass="17185">MNQCAMQQNAFAACEDTWADRKTPVFCPKPRRVGQLAGPDPLRPNLRWQSCYQADPCDSSKTGPDLLDIFLIKGGDIASSPPFFCGSPPARTANPVVHDAQFGQDKPVLAPPGNNLGSPLSPRKICAPRTKFGFKPAQVRVEGFDCLDRPCSQSVPAMA</sequence>
<organism evidence="1 2">
    <name type="scientific">Iris pallida</name>
    <name type="common">Sweet iris</name>
    <dbReference type="NCBI Taxonomy" id="29817"/>
    <lineage>
        <taxon>Eukaryota</taxon>
        <taxon>Viridiplantae</taxon>
        <taxon>Streptophyta</taxon>
        <taxon>Embryophyta</taxon>
        <taxon>Tracheophyta</taxon>
        <taxon>Spermatophyta</taxon>
        <taxon>Magnoliopsida</taxon>
        <taxon>Liliopsida</taxon>
        <taxon>Asparagales</taxon>
        <taxon>Iridaceae</taxon>
        <taxon>Iridoideae</taxon>
        <taxon>Irideae</taxon>
        <taxon>Iris</taxon>
    </lineage>
</organism>
<accession>A0AAX6HCP6</accession>
<dbReference type="AlphaFoldDB" id="A0AAX6HCP6"/>
<keyword evidence="2" id="KW-1185">Reference proteome</keyword>
<evidence type="ECO:0000313" key="1">
    <source>
        <dbReference type="EMBL" id="KAJ6838643.1"/>
    </source>
</evidence>
<comment type="caution">
    <text evidence="1">The sequence shown here is derived from an EMBL/GenBank/DDBJ whole genome shotgun (WGS) entry which is preliminary data.</text>
</comment>